<accession>A0A7I7RCG1</accession>
<dbReference type="SUPFAM" id="SSF53448">
    <property type="entry name" value="Nucleotide-diphospho-sugar transferases"/>
    <property type="match status" value="1"/>
</dbReference>
<evidence type="ECO:0000256" key="2">
    <source>
        <dbReference type="ARBA" id="ARBA00022695"/>
    </source>
</evidence>
<gene>
    <name evidence="3" type="ORF">MCEL_00610</name>
</gene>
<evidence type="ECO:0000313" key="4">
    <source>
        <dbReference type="Proteomes" id="UP000466431"/>
    </source>
</evidence>
<dbReference type="InterPro" id="IPR034683">
    <property type="entry name" value="IspD/TarI"/>
</dbReference>
<dbReference type="Proteomes" id="UP000466431">
    <property type="component" value="Chromosome"/>
</dbReference>
<dbReference type="Gene3D" id="3.90.550.10">
    <property type="entry name" value="Spore Coat Polysaccharide Biosynthesis Protein SpsA, Chain A"/>
    <property type="match status" value="1"/>
</dbReference>
<organism evidence="3 4">
    <name type="scientific">Mycolicibacterium celeriflavum</name>
    <name type="common">Mycobacterium celeriflavum</name>
    <dbReference type="NCBI Taxonomy" id="1249101"/>
    <lineage>
        <taxon>Bacteria</taxon>
        <taxon>Bacillati</taxon>
        <taxon>Actinomycetota</taxon>
        <taxon>Actinomycetes</taxon>
        <taxon>Mycobacteriales</taxon>
        <taxon>Mycobacteriaceae</taxon>
        <taxon>Mycolicibacterium</taxon>
    </lineage>
</organism>
<dbReference type="Pfam" id="PF01128">
    <property type="entry name" value="IspD"/>
    <property type="match status" value="1"/>
</dbReference>
<dbReference type="AlphaFoldDB" id="A0A7I7RCG1"/>
<dbReference type="GO" id="GO:0070567">
    <property type="term" value="F:cytidylyltransferase activity"/>
    <property type="evidence" value="ECO:0007669"/>
    <property type="project" value="InterPro"/>
</dbReference>
<proteinExistence type="predicted"/>
<keyword evidence="1" id="KW-0808">Transferase</keyword>
<evidence type="ECO:0000313" key="3">
    <source>
        <dbReference type="EMBL" id="BBY41766.1"/>
    </source>
</evidence>
<sequence length="210" mass="22269">MFHPLAGHAPLARVVRHCLDAVADPARVVVAVAEHLAGEVRELLTREGMPAVAVAVTDGSATREQCLTAALEYVVRQPVSTLFVLVYDVRQPLTPSGLADRVIERLVDGAPVVLPVLPVTDSVKVVDERGAVITSVDRSTLQAVQFPRGFAADHLARLLTESAGEFDEAVAAIRSATPITTVVGDTQAVIAELPRDASFLEALMASHHSC</sequence>
<reference evidence="3 4" key="1">
    <citation type="journal article" date="2019" name="Emerg. Microbes Infect.">
        <title>Comprehensive subspecies identification of 175 nontuberculous mycobacteria species based on 7547 genomic profiles.</title>
        <authorList>
            <person name="Matsumoto Y."/>
            <person name="Kinjo T."/>
            <person name="Motooka D."/>
            <person name="Nabeya D."/>
            <person name="Jung N."/>
            <person name="Uechi K."/>
            <person name="Horii T."/>
            <person name="Iida T."/>
            <person name="Fujita J."/>
            <person name="Nakamura S."/>
        </authorList>
    </citation>
    <scope>NUCLEOTIDE SEQUENCE [LARGE SCALE GENOMIC DNA]</scope>
    <source>
        <strain evidence="3 4">JCM 18439</strain>
    </source>
</reference>
<evidence type="ECO:0008006" key="5">
    <source>
        <dbReference type="Google" id="ProtNLM"/>
    </source>
</evidence>
<dbReference type="EMBL" id="AP022591">
    <property type="protein sequence ID" value="BBY41766.1"/>
    <property type="molecule type" value="Genomic_DNA"/>
</dbReference>
<keyword evidence="4" id="KW-1185">Reference proteome</keyword>
<dbReference type="InterPro" id="IPR029044">
    <property type="entry name" value="Nucleotide-diphossugar_trans"/>
</dbReference>
<evidence type="ECO:0000256" key="1">
    <source>
        <dbReference type="ARBA" id="ARBA00022679"/>
    </source>
</evidence>
<dbReference type="KEGG" id="mcee:MCEL_00610"/>
<name>A0A7I7RCG1_MYCCF</name>
<protein>
    <recommendedName>
        <fullName evidence="5">2-C-methyl-D-erythritol 4-phosphate cytidylyltransferase</fullName>
    </recommendedName>
</protein>
<keyword evidence="2" id="KW-0548">Nucleotidyltransferase</keyword>